<dbReference type="AlphaFoldDB" id="A0A318RDS9"/>
<protein>
    <submittedName>
        <fullName evidence="1">Hemagglutinin</fullName>
    </submittedName>
</protein>
<dbReference type="RefSeq" id="WP_158467211.1">
    <property type="nucleotide sequence ID" value="NZ_QJUE01000005.1"/>
</dbReference>
<reference evidence="1 2" key="1">
    <citation type="journal article" date="2018" name="Appl. Environ. Microbiol.">
        <title>Genome rearrangement shapes Prochlorococcus ecological adaptation.</title>
        <authorList>
            <person name="Yan W."/>
            <person name="Wei S."/>
            <person name="Wang Q."/>
            <person name="Xiao X."/>
            <person name="Zeng Q."/>
            <person name="Jiao N."/>
            <person name="Zhang R."/>
        </authorList>
    </citation>
    <scope>NUCLEOTIDE SEQUENCE [LARGE SCALE GENOMIC DNA]</scope>
    <source>
        <strain evidence="1 2">XMU1408</strain>
    </source>
</reference>
<evidence type="ECO:0000313" key="1">
    <source>
        <dbReference type="EMBL" id="PYE01382.1"/>
    </source>
</evidence>
<comment type="caution">
    <text evidence="1">The sequence shown here is derived from an EMBL/GenBank/DDBJ whole genome shotgun (WGS) entry which is preliminary data.</text>
</comment>
<proteinExistence type="predicted"/>
<organism evidence="1 2">
    <name type="scientific">Prochlorococcus marinus XMU1408</name>
    <dbReference type="NCBI Taxonomy" id="2213228"/>
    <lineage>
        <taxon>Bacteria</taxon>
        <taxon>Bacillati</taxon>
        <taxon>Cyanobacteriota</taxon>
        <taxon>Cyanophyceae</taxon>
        <taxon>Synechococcales</taxon>
        <taxon>Prochlorococcaceae</taxon>
        <taxon>Prochlorococcus</taxon>
    </lineage>
</organism>
<name>A0A318RDS9_PROMR</name>
<dbReference type="EMBL" id="QJUE01000005">
    <property type="protein sequence ID" value="PYE01382.1"/>
    <property type="molecule type" value="Genomic_DNA"/>
</dbReference>
<sequence>MELNFIPVNIFRETPEVTFLDASVKNSNGSDVVIHRGGATSPPDLNGFEQYYVHHHQIDNNLVLEGDRTFTLLNPAWDEPHHIIYLHRFMGALQIPIGTFHRSISGKDGSIVINQAIRDERFEPSTEFDPISIEKRPDLKKAKSIDPIIWLWKDGKIKRIKDSLFLKVA</sequence>
<dbReference type="OrthoDB" id="2081481at2"/>
<gene>
    <name evidence="1" type="ORF">DNJ73_08210</name>
</gene>
<evidence type="ECO:0000313" key="2">
    <source>
        <dbReference type="Proteomes" id="UP000247807"/>
    </source>
</evidence>
<accession>A0A318RDS9</accession>
<dbReference type="Proteomes" id="UP000247807">
    <property type="component" value="Unassembled WGS sequence"/>
</dbReference>